<feature type="domain" description="Sporulation initiation phosphotransferase B C-terminal" evidence="4">
    <location>
        <begin position="59"/>
        <end position="173"/>
    </location>
</feature>
<dbReference type="GO" id="GO:0000155">
    <property type="term" value="F:phosphorelay sensor kinase activity"/>
    <property type="evidence" value="ECO:0007669"/>
    <property type="project" value="InterPro"/>
</dbReference>
<dbReference type="SMART" id="SM01317">
    <property type="entry name" value="SPOB_ab"/>
    <property type="match status" value="1"/>
</dbReference>
<dbReference type="InterPro" id="IPR016120">
    <property type="entry name" value="Sig_transdc_His_kin_SpoOB"/>
</dbReference>
<evidence type="ECO:0000256" key="2">
    <source>
        <dbReference type="ARBA" id="ARBA00022679"/>
    </source>
</evidence>
<dbReference type="InterPro" id="IPR016122">
    <property type="entry name" value="SpoOB_C"/>
</dbReference>
<sequence>MTKKWDALDILRHARHDWLNRLQLIQGNLALDHVDRAKEIIDEIVIQSKQEAKLSNLNAPELGEFLLTFNWCRHPFQLDFEIIGDQADLSNEQQELLLVLETFVQGIEDQFEKYEEQHLLITIQLLNNEKRLILDYDGKLKNREGISQMIRELDLIHISFDENETVAEEEELVLSFSIK</sequence>
<reference evidence="5 6" key="1">
    <citation type="submission" date="2019-04" db="EMBL/GenBank/DDBJ databases">
        <title>Bacillus caeni sp. nov., a bacterium isolated from mangrove sediment.</title>
        <authorList>
            <person name="Huang H."/>
            <person name="Mo K."/>
            <person name="Hu Y."/>
        </authorList>
    </citation>
    <scope>NUCLEOTIDE SEQUENCE [LARGE SCALE GENOMIC DNA]</scope>
    <source>
        <strain evidence="5 6">HB172195</strain>
    </source>
</reference>
<keyword evidence="6" id="KW-1185">Reference proteome</keyword>
<dbReference type="Gene3D" id="3.30.565.30">
    <property type="entry name" value="Sporulation initiation phosphotransferase B (SpoOB), C-terminal domain"/>
    <property type="match status" value="1"/>
</dbReference>
<keyword evidence="1" id="KW-0597">Phosphoprotein</keyword>
<gene>
    <name evidence="5" type="ORF">FCL54_02800</name>
</gene>
<proteinExistence type="predicted"/>
<evidence type="ECO:0000313" key="5">
    <source>
        <dbReference type="EMBL" id="TLS39252.1"/>
    </source>
</evidence>
<keyword evidence="3" id="KW-0418">Kinase</keyword>
<dbReference type="AlphaFoldDB" id="A0A5R9F690"/>
<evidence type="ECO:0000313" key="6">
    <source>
        <dbReference type="Proteomes" id="UP000308230"/>
    </source>
</evidence>
<dbReference type="RefSeq" id="WP_138122912.1">
    <property type="nucleotide sequence ID" value="NZ_SWLG01000001.1"/>
</dbReference>
<keyword evidence="2" id="KW-0808">Transferase</keyword>
<protein>
    <submittedName>
        <fullName evidence="5">Sporulation protein</fullName>
    </submittedName>
</protein>
<dbReference type="EMBL" id="SWLG01000001">
    <property type="protein sequence ID" value="TLS39252.1"/>
    <property type="molecule type" value="Genomic_DNA"/>
</dbReference>
<dbReference type="Pfam" id="PF14689">
    <property type="entry name" value="SPOB_a"/>
    <property type="match status" value="1"/>
</dbReference>
<dbReference type="OrthoDB" id="2375606at2"/>
<evidence type="ECO:0000256" key="1">
    <source>
        <dbReference type="ARBA" id="ARBA00022553"/>
    </source>
</evidence>
<organism evidence="5 6">
    <name type="scientific">Exobacillus caeni</name>
    <dbReference type="NCBI Taxonomy" id="2574798"/>
    <lineage>
        <taxon>Bacteria</taxon>
        <taxon>Bacillati</taxon>
        <taxon>Bacillota</taxon>
        <taxon>Bacilli</taxon>
        <taxon>Bacillales</taxon>
        <taxon>Guptibacillaceae</taxon>
        <taxon>Exobacillus</taxon>
    </lineage>
</organism>
<accession>A0A5R9F690</accession>
<dbReference type="InterPro" id="IPR039506">
    <property type="entry name" value="SPOB_a"/>
</dbReference>
<comment type="caution">
    <text evidence="5">The sequence shown here is derived from an EMBL/GenBank/DDBJ whole genome shotgun (WGS) entry which is preliminary data.</text>
</comment>
<dbReference type="Gene3D" id="1.10.287.130">
    <property type="match status" value="1"/>
</dbReference>
<dbReference type="Pfam" id="PF14682">
    <property type="entry name" value="SPOB_ab"/>
    <property type="match status" value="1"/>
</dbReference>
<dbReference type="InterPro" id="IPR037100">
    <property type="entry name" value="Spo0B_C_sf"/>
</dbReference>
<dbReference type="Proteomes" id="UP000308230">
    <property type="component" value="Unassembled WGS sequence"/>
</dbReference>
<evidence type="ECO:0000256" key="3">
    <source>
        <dbReference type="ARBA" id="ARBA00022777"/>
    </source>
</evidence>
<name>A0A5R9F690_9BACL</name>
<evidence type="ECO:0000259" key="4">
    <source>
        <dbReference type="SMART" id="SM01317"/>
    </source>
</evidence>
<dbReference type="SUPFAM" id="SSF55890">
    <property type="entry name" value="Sporulation response regulatory protein Spo0B"/>
    <property type="match status" value="1"/>
</dbReference>